<evidence type="ECO:0000313" key="2">
    <source>
        <dbReference type="EMBL" id="VTS12773.1"/>
    </source>
</evidence>
<evidence type="ECO:0000256" key="1">
    <source>
        <dbReference type="SAM" id="Phobius"/>
    </source>
</evidence>
<keyword evidence="1" id="KW-0812">Transmembrane</keyword>
<dbReference type="Proteomes" id="UP000394068">
    <property type="component" value="Unassembled WGS sequence"/>
</dbReference>
<name>A0A4U9XHZ9_9STRE</name>
<organism evidence="2 3">
    <name type="scientific">Streptococcus pseudoporcinus</name>
    <dbReference type="NCBI Taxonomy" id="361101"/>
    <lineage>
        <taxon>Bacteria</taxon>
        <taxon>Bacillati</taxon>
        <taxon>Bacillota</taxon>
        <taxon>Bacilli</taxon>
        <taxon>Lactobacillales</taxon>
        <taxon>Streptococcaceae</taxon>
        <taxon>Streptococcus</taxon>
    </lineage>
</organism>
<dbReference type="AlphaFoldDB" id="A0A4U9XHZ9"/>
<accession>A0A4U9XHZ9</accession>
<dbReference type="EMBL" id="CABEHT010000001">
    <property type="protein sequence ID" value="VTS12773.1"/>
    <property type="molecule type" value="Genomic_DNA"/>
</dbReference>
<keyword evidence="1" id="KW-1133">Transmembrane helix</keyword>
<gene>
    <name evidence="2" type="ORF">NCTC5386_00607</name>
</gene>
<reference evidence="2 3" key="1">
    <citation type="submission" date="2019-05" db="EMBL/GenBank/DDBJ databases">
        <authorList>
            <consortium name="Pathogen Informatics"/>
        </authorList>
    </citation>
    <scope>NUCLEOTIDE SEQUENCE [LARGE SCALE GENOMIC DNA]</scope>
    <source>
        <strain evidence="2 3">NCTC5386</strain>
    </source>
</reference>
<proteinExistence type="predicted"/>
<feature type="transmembrane region" description="Helical" evidence="1">
    <location>
        <begin position="6"/>
        <end position="28"/>
    </location>
</feature>
<evidence type="ECO:0000313" key="3">
    <source>
        <dbReference type="Proteomes" id="UP000394068"/>
    </source>
</evidence>
<protein>
    <submittedName>
        <fullName evidence="2">Membrane protein</fullName>
    </submittedName>
</protein>
<dbReference type="RefSeq" id="WP_077322063.1">
    <property type="nucleotide sequence ID" value="NZ_CABEHT010000001.1"/>
</dbReference>
<keyword evidence="1" id="KW-0472">Membrane</keyword>
<sequence>MIKLGIEAVVIGLAIFSIVKVIVFIVLSEKFLPKNKVRKNNKKAKTYYLKKGSKKTSSAEKYKRDYFR</sequence>